<feature type="domain" description="ASPIC/UnbV" evidence="3">
    <location>
        <begin position="457"/>
        <end position="521"/>
    </location>
</feature>
<dbReference type="Pfam" id="PF13517">
    <property type="entry name" value="FG-GAP_3"/>
    <property type="match status" value="1"/>
</dbReference>
<feature type="signal peptide" evidence="2">
    <location>
        <begin position="1"/>
        <end position="23"/>
    </location>
</feature>
<dbReference type="InterPro" id="IPR028994">
    <property type="entry name" value="Integrin_alpha_N"/>
</dbReference>
<dbReference type="InterPro" id="IPR011519">
    <property type="entry name" value="UnbV_ASPIC"/>
</dbReference>
<feature type="chain" id="PRO_5024839230" description="ASPIC/UnbV domain-containing protein" evidence="2">
    <location>
        <begin position="24"/>
        <end position="536"/>
    </location>
</feature>
<accession>A0A657LQY0</accession>
<evidence type="ECO:0000259" key="3">
    <source>
        <dbReference type="Pfam" id="PF07593"/>
    </source>
</evidence>
<dbReference type="PANTHER" id="PTHR16026">
    <property type="entry name" value="CARTILAGE ACIDIC PROTEIN 1"/>
    <property type="match status" value="1"/>
</dbReference>
<comment type="caution">
    <text evidence="4">The sequence shown here is derived from an EMBL/GenBank/DDBJ whole genome shotgun (WGS) entry which is preliminary data.</text>
</comment>
<dbReference type="RefSeq" id="WP_071833888.1">
    <property type="nucleotide sequence ID" value="NZ_LSRP01000096.1"/>
</dbReference>
<gene>
    <name evidence="4" type="ORF">AX760_03915</name>
</gene>
<proteinExistence type="predicted"/>
<name>A0A657LQY0_9HYPH</name>
<reference evidence="4 5" key="1">
    <citation type="submission" date="2016-02" db="EMBL/GenBank/DDBJ databases">
        <title>Genome sequencing of a beta-galactosidase producing bacteria Rhizobium sp. 59.</title>
        <authorList>
            <person name="Wang D."/>
            <person name="Kot W."/>
            <person name="Qin Y."/>
            <person name="Hansen L."/>
            <person name="Naqvi K."/>
            <person name="Rensing C."/>
        </authorList>
    </citation>
    <scope>NUCLEOTIDE SEQUENCE [LARGE SCALE GENOMIC DNA]</scope>
    <source>
        <strain evidence="4 5">59</strain>
    </source>
</reference>
<dbReference type="EMBL" id="LSRP01000096">
    <property type="protein sequence ID" value="OJF94986.1"/>
    <property type="molecule type" value="Genomic_DNA"/>
</dbReference>
<dbReference type="Gene3D" id="2.130.10.130">
    <property type="entry name" value="Integrin alpha, N-terminal"/>
    <property type="match status" value="1"/>
</dbReference>
<evidence type="ECO:0000313" key="4">
    <source>
        <dbReference type="EMBL" id="OJF94986.1"/>
    </source>
</evidence>
<dbReference type="InterPro" id="IPR027039">
    <property type="entry name" value="Crtac1"/>
</dbReference>
<organism evidence="4 5">
    <name type="scientific">Pararhizobium antarcticum</name>
    <dbReference type="NCBI Taxonomy" id="1798805"/>
    <lineage>
        <taxon>Bacteria</taxon>
        <taxon>Pseudomonadati</taxon>
        <taxon>Pseudomonadota</taxon>
        <taxon>Alphaproteobacteria</taxon>
        <taxon>Hyphomicrobiales</taxon>
        <taxon>Rhizobiaceae</taxon>
        <taxon>Rhizobium/Agrobacterium group</taxon>
        <taxon>Pararhizobium</taxon>
    </lineage>
</organism>
<keyword evidence="5" id="KW-1185">Reference proteome</keyword>
<dbReference type="Pfam" id="PF07593">
    <property type="entry name" value="UnbV_ASPIC"/>
    <property type="match status" value="1"/>
</dbReference>
<dbReference type="PANTHER" id="PTHR16026:SF0">
    <property type="entry name" value="CARTILAGE ACIDIC PROTEIN 1"/>
    <property type="match status" value="1"/>
</dbReference>
<evidence type="ECO:0000256" key="1">
    <source>
        <dbReference type="ARBA" id="ARBA00022729"/>
    </source>
</evidence>
<dbReference type="SUPFAM" id="SSF69318">
    <property type="entry name" value="Integrin alpha N-terminal domain"/>
    <property type="match status" value="1"/>
</dbReference>
<dbReference type="AlphaFoldDB" id="A0A657LQY0"/>
<protein>
    <recommendedName>
        <fullName evidence="3">ASPIC/UnbV domain-containing protein</fullName>
    </recommendedName>
</protein>
<evidence type="ECO:0000313" key="5">
    <source>
        <dbReference type="Proteomes" id="UP000182661"/>
    </source>
</evidence>
<dbReference type="Proteomes" id="UP000182661">
    <property type="component" value="Unassembled WGS sequence"/>
</dbReference>
<evidence type="ECO:0000256" key="2">
    <source>
        <dbReference type="SAM" id="SignalP"/>
    </source>
</evidence>
<sequence length="536" mass="58619">MQARYFGLALMVACLAGATPLGAANMPAPLPIFHEETATAGVGSVYAGDWQYMVGGGLATFDCSGDGYPDMLLPGGEVPAKFYRNISKQGGDLHFAEEQSGLEIDKLTGAYPLDIDSDGIVDLVLLRVGENVVMRGLGGCRFERANETWGFWGGDGWSTALAATFERGADWPTIAIGNYVNRYEEMYPWGTCTDNRLHRPAGTEERRFAAPLSLKPSFCPLSMLFTDWNRSGTPSLRISNDREYYKGGQEQLWHVEAGQPPRIYTADEGWKNLRIWGMGIASYDLDFDGYPEYFLTSMADNKLQSLTERPADGKPKPGYADIAFARGVTAHRPYIGGEVQPSTAWHTQFEDVNNDGLVDLFIAKGNVAEMPDFALKDPNNLLVQGPDGKFAEVGDTAGVASMATARGAALADLNLDGLVDLVVVNRWQTAQLWRNASTTTGRWIQFALAQKPVNRAAIGAWIEVRRGETVMRREITLGGGHAGGQAGWHHFGLGDTTTADVRVIWPDGTEGDWESLEGNNFYVLERGTPAKIWTPR</sequence>
<keyword evidence="1 2" id="KW-0732">Signal</keyword>
<dbReference type="InterPro" id="IPR013517">
    <property type="entry name" value="FG-GAP"/>
</dbReference>